<dbReference type="Ensembl" id="ENSTNIT00000005127.1">
    <property type="protein sequence ID" value="ENSTNIP00000004981.1"/>
    <property type="gene ID" value="ENSTNIG00000002449.1"/>
</dbReference>
<dbReference type="PANTHER" id="PTHR21585:SF0">
    <property type="entry name" value="ARMADILLO-LIKE HELICAL DOMAIN-CONTAINING PROTEIN 4"/>
    <property type="match status" value="1"/>
</dbReference>
<keyword evidence="2" id="KW-0472">Membrane</keyword>
<protein>
    <submittedName>
        <fullName evidence="3">Uncharacterized protein</fullName>
    </submittedName>
</protein>
<feature type="transmembrane region" description="Helical" evidence="2">
    <location>
        <begin position="12"/>
        <end position="39"/>
    </location>
</feature>
<dbReference type="InterPro" id="IPR031524">
    <property type="entry name" value="ARMH4"/>
</dbReference>
<sequence>VRSWLELIKEKAGYVSGMLAPVGVGISGALLIVGALYGIRTLHHKRRNNLKHQRKQPGESGSGSQDQTMLLADSSEDEF</sequence>
<dbReference type="Proteomes" id="UP000007303">
    <property type="component" value="Unassembled WGS sequence"/>
</dbReference>
<dbReference type="AlphaFoldDB" id="H3C9Q9"/>
<evidence type="ECO:0000256" key="2">
    <source>
        <dbReference type="SAM" id="Phobius"/>
    </source>
</evidence>
<evidence type="ECO:0000313" key="3">
    <source>
        <dbReference type="Ensembl" id="ENSTNIP00000004981.1"/>
    </source>
</evidence>
<name>H3C9Q9_TETNG</name>
<reference evidence="4" key="1">
    <citation type="journal article" date="2004" name="Nature">
        <title>Genome duplication in the teleost fish Tetraodon nigroviridis reveals the early vertebrate proto-karyotype.</title>
        <authorList>
            <person name="Jaillon O."/>
            <person name="Aury J.-M."/>
            <person name="Brunet F."/>
            <person name="Petit J.-L."/>
            <person name="Stange-Thomann N."/>
            <person name="Mauceli E."/>
            <person name="Bouneau L."/>
            <person name="Fischer C."/>
            <person name="Ozouf-Costaz C."/>
            <person name="Bernot A."/>
            <person name="Nicaud S."/>
            <person name="Jaffe D."/>
            <person name="Fisher S."/>
            <person name="Lutfalla G."/>
            <person name="Dossat C."/>
            <person name="Segurens B."/>
            <person name="Dasilva C."/>
            <person name="Salanoubat M."/>
            <person name="Levy M."/>
            <person name="Boudet N."/>
            <person name="Castellano S."/>
            <person name="Anthouard V."/>
            <person name="Jubin C."/>
            <person name="Castelli V."/>
            <person name="Katinka M."/>
            <person name="Vacherie B."/>
            <person name="Biemont C."/>
            <person name="Skalli Z."/>
            <person name="Cattolico L."/>
            <person name="Poulain J."/>
            <person name="De Berardinis V."/>
            <person name="Cruaud C."/>
            <person name="Duprat S."/>
            <person name="Brottier P."/>
            <person name="Coutanceau J.-P."/>
            <person name="Gouzy J."/>
            <person name="Parra G."/>
            <person name="Lardier G."/>
            <person name="Chapple C."/>
            <person name="McKernan K.J."/>
            <person name="McEwan P."/>
            <person name="Bosak S."/>
            <person name="Kellis M."/>
            <person name="Volff J.-N."/>
            <person name="Guigo R."/>
            <person name="Zody M.C."/>
            <person name="Mesirov J."/>
            <person name="Lindblad-Toh K."/>
            <person name="Birren B."/>
            <person name="Nusbaum C."/>
            <person name="Kahn D."/>
            <person name="Robinson-Rechavi M."/>
            <person name="Laudet V."/>
            <person name="Schachter V."/>
            <person name="Quetier F."/>
            <person name="Saurin W."/>
            <person name="Scarpelli C."/>
            <person name="Wincker P."/>
            <person name="Lander E.S."/>
            <person name="Weissenbach J."/>
            <person name="Roest Crollius H."/>
        </authorList>
    </citation>
    <scope>NUCLEOTIDE SEQUENCE [LARGE SCALE GENOMIC DNA]</scope>
</reference>
<keyword evidence="2" id="KW-0812">Transmembrane</keyword>
<dbReference type="GeneTree" id="ENSGT00390000012816"/>
<keyword evidence="4" id="KW-1185">Reference proteome</keyword>
<dbReference type="InParanoid" id="H3C9Q9"/>
<keyword evidence="2" id="KW-1133">Transmembrane helix</keyword>
<accession>H3C9Q9</accession>
<reference evidence="3" key="3">
    <citation type="submission" date="2025-09" db="UniProtKB">
        <authorList>
            <consortium name="Ensembl"/>
        </authorList>
    </citation>
    <scope>IDENTIFICATION</scope>
</reference>
<dbReference type="HOGENOM" id="CLU_157360_0_0_1"/>
<organism evidence="3 4">
    <name type="scientific">Tetraodon nigroviridis</name>
    <name type="common">Spotted green pufferfish</name>
    <name type="synonym">Chelonodon nigroviridis</name>
    <dbReference type="NCBI Taxonomy" id="99883"/>
    <lineage>
        <taxon>Eukaryota</taxon>
        <taxon>Metazoa</taxon>
        <taxon>Chordata</taxon>
        <taxon>Craniata</taxon>
        <taxon>Vertebrata</taxon>
        <taxon>Euteleostomi</taxon>
        <taxon>Actinopterygii</taxon>
        <taxon>Neopterygii</taxon>
        <taxon>Teleostei</taxon>
        <taxon>Neoteleostei</taxon>
        <taxon>Acanthomorphata</taxon>
        <taxon>Eupercaria</taxon>
        <taxon>Tetraodontiformes</taxon>
        <taxon>Tetradontoidea</taxon>
        <taxon>Tetraodontidae</taxon>
        <taxon>Tetraodon</taxon>
    </lineage>
</organism>
<feature type="region of interest" description="Disordered" evidence="1">
    <location>
        <begin position="47"/>
        <end position="79"/>
    </location>
</feature>
<evidence type="ECO:0000313" key="4">
    <source>
        <dbReference type="Proteomes" id="UP000007303"/>
    </source>
</evidence>
<dbReference type="PANTHER" id="PTHR21585">
    <property type="entry name" value="FULL-LENGTH CDNA CLONE CS0DC025YL05 OF NEUROBLASTOMA"/>
    <property type="match status" value="1"/>
</dbReference>
<proteinExistence type="predicted"/>
<evidence type="ECO:0000256" key="1">
    <source>
        <dbReference type="SAM" id="MobiDB-lite"/>
    </source>
</evidence>
<reference evidence="3" key="2">
    <citation type="submission" date="2025-08" db="UniProtKB">
        <authorList>
            <consortium name="Ensembl"/>
        </authorList>
    </citation>
    <scope>IDENTIFICATION</scope>
</reference>